<dbReference type="AlphaFoldDB" id="A0A438IHQ3"/>
<dbReference type="EMBL" id="QGNW01000110">
    <property type="protein sequence ID" value="RVW96059.1"/>
    <property type="molecule type" value="Genomic_DNA"/>
</dbReference>
<protein>
    <submittedName>
        <fullName evidence="1">Peptide-N(4)-(N-acetyl-beta-glucosaminyl)asparagine amidase</fullName>
    </submittedName>
</protein>
<accession>A0A438IHQ3</accession>
<organism evidence="1 2">
    <name type="scientific">Vitis vinifera</name>
    <name type="common">Grape</name>
    <dbReference type="NCBI Taxonomy" id="29760"/>
    <lineage>
        <taxon>Eukaryota</taxon>
        <taxon>Viridiplantae</taxon>
        <taxon>Streptophyta</taxon>
        <taxon>Embryophyta</taxon>
        <taxon>Tracheophyta</taxon>
        <taxon>Spermatophyta</taxon>
        <taxon>Magnoliopsida</taxon>
        <taxon>eudicotyledons</taxon>
        <taxon>Gunneridae</taxon>
        <taxon>Pentapetalae</taxon>
        <taxon>rosids</taxon>
        <taxon>Vitales</taxon>
        <taxon>Vitaceae</taxon>
        <taxon>Viteae</taxon>
        <taxon>Vitis</taxon>
    </lineage>
</organism>
<evidence type="ECO:0000313" key="1">
    <source>
        <dbReference type="EMBL" id="RVW96059.1"/>
    </source>
</evidence>
<dbReference type="PANTHER" id="PTHR34427:SF5">
    <property type="entry name" value="DUF4283 DOMAIN-CONTAINING PROTEIN"/>
    <property type="match status" value="1"/>
</dbReference>
<evidence type="ECO:0000313" key="2">
    <source>
        <dbReference type="Proteomes" id="UP000288805"/>
    </source>
</evidence>
<sequence>MVARKFIVSHNDSDFHVDYDTDDGFEIIGGDGDRAVSDDSDLITISEKLLLVSLSEEGEEKLGNSGATCSSGIAQSDEELARMLQAEEEALMFQQYIAYDNGAEMKRKIRPYVEQVLMYEDPKRQEAARKTVPVLELEEKALVSLAKIWASIAPLKLCFFVWEATWGMILVIDQLITTSALCMLLVYLDAPSLLELSSSLRESSSSHHTWGESSCFFLIDSKSFELWIDWTKSRGEVQIVEKGKGFRRWIKASRGVVGWILKSLEVCCKWRGKKLFKGDVNDRGRRFRIEMRQNEAGRYLLISILLEDDRRYFIIIPKGFDLLGWDFMRRKLRELAKIGDATKSKAKKRSEEVWVEVGNEAYTSKLKDLSQFLVGRWDIEDEVAPDLRVVEIWANSHWSVCGQVSVVALRGSLFLFEFSTASVAQKMEFQRDVSWVRIPGLPLQFWSMEFFKKVGDACGGFVVVDEETKEPCYRKGARILVKNNGKEVPGRLEGIAEFASFSIPLWWEDSVWFLALQVATDLKPQRGVEPVSKVPF</sequence>
<name>A0A438IHQ3_VITVI</name>
<gene>
    <name evidence="1" type="primary">PNG1_3</name>
    <name evidence="1" type="ORF">CK203_027741</name>
</gene>
<dbReference type="Proteomes" id="UP000288805">
    <property type="component" value="Unassembled WGS sequence"/>
</dbReference>
<dbReference type="PANTHER" id="PTHR34427">
    <property type="entry name" value="DUF4283 DOMAIN PROTEIN"/>
    <property type="match status" value="1"/>
</dbReference>
<proteinExistence type="predicted"/>
<comment type="caution">
    <text evidence="1">The sequence shown here is derived from an EMBL/GenBank/DDBJ whole genome shotgun (WGS) entry which is preliminary data.</text>
</comment>
<reference evidence="1 2" key="1">
    <citation type="journal article" date="2018" name="PLoS Genet.">
        <title>Population sequencing reveals clonal diversity and ancestral inbreeding in the grapevine cultivar Chardonnay.</title>
        <authorList>
            <person name="Roach M.J."/>
            <person name="Johnson D.L."/>
            <person name="Bohlmann J."/>
            <person name="van Vuuren H.J."/>
            <person name="Jones S.J."/>
            <person name="Pretorius I.S."/>
            <person name="Schmidt S.A."/>
            <person name="Borneman A.R."/>
        </authorList>
    </citation>
    <scope>NUCLEOTIDE SEQUENCE [LARGE SCALE GENOMIC DNA]</scope>
    <source>
        <strain evidence="2">cv. Chardonnay</strain>
        <tissue evidence="1">Leaf</tissue>
    </source>
</reference>